<evidence type="ECO:0000313" key="1">
    <source>
        <dbReference type="EMBL" id="VDN09463.1"/>
    </source>
</evidence>
<dbReference type="AlphaFoldDB" id="A0A3P7LFP5"/>
<name>A0A3P7LFP5_DIBLA</name>
<dbReference type="Proteomes" id="UP000281553">
    <property type="component" value="Unassembled WGS sequence"/>
</dbReference>
<evidence type="ECO:0000313" key="2">
    <source>
        <dbReference type="Proteomes" id="UP000281553"/>
    </source>
</evidence>
<organism evidence="1 2">
    <name type="scientific">Dibothriocephalus latus</name>
    <name type="common">Fish tapeworm</name>
    <name type="synonym">Diphyllobothrium latum</name>
    <dbReference type="NCBI Taxonomy" id="60516"/>
    <lineage>
        <taxon>Eukaryota</taxon>
        <taxon>Metazoa</taxon>
        <taxon>Spiralia</taxon>
        <taxon>Lophotrochozoa</taxon>
        <taxon>Platyhelminthes</taxon>
        <taxon>Cestoda</taxon>
        <taxon>Eucestoda</taxon>
        <taxon>Diphyllobothriidea</taxon>
        <taxon>Diphyllobothriidae</taxon>
        <taxon>Dibothriocephalus</taxon>
    </lineage>
</organism>
<protein>
    <submittedName>
        <fullName evidence="1">Uncharacterized protein</fullName>
    </submittedName>
</protein>
<dbReference type="EMBL" id="UYRU01047107">
    <property type="protein sequence ID" value="VDN09463.1"/>
    <property type="molecule type" value="Genomic_DNA"/>
</dbReference>
<sequence>MPLTLKDNWIHAAELTETQLLRVNIDECDNRYDGEVQDDEQFGAAPKLGPYGVRGEIGRAGEQIELVTGRKHQMTEKQRDKAIEPVILLE</sequence>
<accession>A0A3P7LFP5</accession>
<proteinExistence type="predicted"/>
<gene>
    <name evidence="1" type="ORF">DILT_LOCUS5294</name>
</gene>
<keyword evidence="2" id="KW-1185">Reference proteome</keyword>
<reference evidence="1 2" key="1">
    <citation type="submission" date="2018-11" db="EMBL/GenBank/DDBJ databases">
        <authorList>
            <consortium name="Pathogen Informatics"/>
        </authorList>
    </citation>
    <scope>NUCLEOTIDE SEQUENCE [LARGE SCALE GENOMIC DNA]</scope>
</reference>